<name>A0A2V1AJJ1_9ASCO</name>
<dbReference type="InterPro" id="IPR035892">
    <property type="entry name" value="C2_domain_sf"/>
</dbReference>
<evidence type="ECO:0000259" key="3">
    <source>
        <dbReference type="PROSITE" id="PS50076"/>
    </source>
</evidence>
<feature type="compositionally biased region" description="Acidic residues" evidence="1">
    <location>
        <begin position="608"/>
        <end position="630"/>
    </location>
</feature>
<comment type="caution">
    <text evidence="4">The sequence shown here is derived from an EMBL/GenBank/DDBJ whole genome shotgun (WGS) entry which is preliminary data.</text>
</comment>
<feature type="transmembrane region" description="Helical" evidence="2">
    <location>
        <begin position="84"/>
        <end position="101"/>
    </location>
</feature>
<dbReference type="VEuPathDB" id="FungiDB:CXQ87_000288"/>
<feature type="transmembrane region" description="Helical" evidence="2">
    <location>
        <begin position="16"/>
        <end position="40"/>
    </location>
</feature>
<dbReference type="SUPFAM" id="SSF46565">
    <property type="entry name" value="Chaperone J-domain"/>
    <property type="match status" value="1"/>
</dbReference>
<keyword evidence="5" id="KW-1185">Reference proteome</keyword>
<dbReference type="GO" id="GO:0008320">
    <property type="term" value="F:protein transmembrane transporter activity"/>
    <property type="evidence" value="ECO:0007669"/>
    <property type="project" value="TreeGrafter"/>
</dbReference>
<keyword evidence="2" id="KW-0472">Membrane</keyword>
<evidence type="ECO:0000313" key="5">
    <source>
        <dbReference type="Proteomes" id="UP000244406"/>
    </source>
</evidence>
<protein>
    <recommendedName>
        <fullName evidence="3">J domain-containing protein</fullName>
    </recommendedName>
</protein>
<sequence>MDSEYSYDEGSETWPYFVLALLVFALLPVTAVYLWGAAGFGAPTKKRIRGSIEHNHKTLNLHHADAIDKFHSRVKSDRIFNKKLLFVVIGWGLVALIWRSFAKEVSLQGFFDPHTILDLPYSATDKEIKSKYKKLSLIYHPDKLVKYAEDVRKEMEGQFLRMNQAYRALTDEVTMENIKKYGHPDGQQQITHGIAIPKFLVEGKYSPIMIIFYFLLIGVLLPLIVGTWWNNVKTHTKGGLHVDTAALYVRRLADKNPGRVFTAFDILEWVLQSHEVTSSYSNLTFEQLKSIVVNHINREPHVSGDLLLEAEKLNLIASLPTLIEGFIEIAIAFRLHDVITAAYDLLKAIYQASSPVGKHRELLQLPFVNKETIESQPIKKIGKLLTLPKEEAGKVLGISDADKLDIALDVAAHVPFIRVLDASFRVPGEDIVPPNSTTHLVIHFLIKSQRLKSCPEIPEERFLEVEDIEDLKNPLRSNDAQPELPHAYAPYFPKLVANQWDGYIVGQRDNKFVEGTTAAPLQRVDLSNLELTQEQWIDGKEDTVVLSSFKIKLAVPAPPSKGTFHFRLLLKNNAYFGNDVDIPLEMKVSDPPINVEAVKKAAKAFGGGDDDDDDEDEDSESDISDPEEDSLAGALAALRGEAVKKVDNQEEEEEDDDNESVFTDINTDTEDESEK</sequence>
<dbReference type="SMART" id="SM00271">
    <property type="entry name" value="DnaJ"/>
    <property type="match status" value="1"/>
</dbReference>
<dbReference type="GO" id="GO:0006620">
    <property type="term" value="P:post-translational protein targeting to endoplasmic reticulum membrane"/>
    <property type="evidence" value="ECO:0007669"/>
    <property type="project" value="TreeGrafter"/>
</dbReference>
<keyword evidence="2" id="KW-1133">Transmembrane helix</keyword>
<dbReference type="SUPFAM" id="SSF81296">
    <property type="entry name" value="E set domains"/>
    <property type="match status" value="1"/>
</dbReference>
<dbReference type="CDD" id="cd06257">
    <property type="entry name" value="DnaJ"/>
    <property type="match status" value="1"/>
</dbReference>
<dbReference type="EMBL" id="PKFP01000008">
    <property type="protein sequence ID" value="PVH17403.1"/>
    <property type="molecule type" value="Genomic_DNA"/>
</dbReference>
<evidence type="ECO:0000256" key="1">
    <source>
        <dbReference type="SAM" id="MobiDB-lite"/>
    </source>
</evidence>
<gene>
    <name evidence="4" type="ORF">CXQ87_000288</name>
</gene>
<accession>A0A2V1AJJ1</accession>
<dbReference type="PANTHER" id="PTHR24075:SF0">
    <property type="entry name" value="TRANSLOCATION PROTEIN SEC63 HOMOLOG"/>
    <property type="match status" value="1"/>
</dbReference>
<feature type="domain" description="J" evidence="3">
    <location>
        <begin position="112"/>
        <end position="182"/>
    </location>
</feature>
<feature type="compositionally biased region" description="Acidic residues" evidence="1">
    <location>
        <begin position="649"/>
        <end position="659"/>
    </location>
</feature>
<keyword evidence="2" id="KW-0812">Transmembrane</keyword>
<organism evidence="4 5">
    <name type="scientific">Candidozyma duobushaemuli</name>
    <dbReference type="NCBI Taxonomy" id="1231522"/>
    <lineage>
        <taxon>Eukaryota</taxon>
        <taxon>Fungi</taxon>
        <taxon>Dikarya</taxon>
        <taxon>Ascomycota</taxon>
        <taxon>Saccharomycotina</taxon>
        <taxon>Pichiomycetes</taxon>
        <taxon>Metschnikowiaceae</taxon>
        <taxon>Candidozyma</taxon>
    </lineage>
</organism>
<evidence type="ECO:0000313" key="4">
    <source>
        <dbReference type="EMBL" id="PVH17403.1"/>
    </source>
</evidence>
<evidence type="ECO:0000256" key="2">
    <source>
        <dbReference type="SAM" id="Phobius"/>
    </source>
</evidence>
<dbReference type="GO" id="GO:0006614">
    <property type="term" value="P:SRP-dependent cotranslational protein targeting to membrane"/>
    <property type="evidence" value="ECO:0007669"/>
    <property type="project" value="TreeGrafter"/>
</dbReference>
<dbReference type="InterPro" id="IPR014756">
    <property type="entry name" value="Ig_E-set"/>
</dbReference>
<dbReference type="PANTHER" id="PTHR24075">
    <property type="entry name" value="SEC63 DOMAIN-CONTAINING"/>
    <property type="match status" value="1"/>
</dbReference>
<dbReference type="PRINTS" id="PR00625">
    <property type="entry name" value="JDOMAIN"/>
</dbReference>
<dbReference type="Pfam" id="PF00226">
    <property type="entry name" value="DnaJ"/>
    <property type="match status" value="1"/>
</dbReference>
<dbReference type="AlphaFoldDB" id="A0A2V1AJJ1"/>
<dbReference type="SUPFAM" id="SSF158702">
    <property type="entry name" value="Sec63 N-terminal domain-like"/>
    <property type="match status" value="1"/>
</dbReference>
<dbReference type="Gene3D" id="2.60.40.150">
    <property type="entry name" value="C2 domain"/>
    <property type="match status" value="1"/>
</dbReference>
<proteinExistence type="predicted"/>
<dbReference type="GO" id="GO:0031207">
    <property type="term" value="C:Sec62/Sec63 complex"/>
    <property type="evidence" value="ECO:0007669"/>
    <property type="project" value="TreeGrafter"/>
</dbReference>
<feature type="transmembrane region" description="Helical" evidence="2">
    <location>
        <begin position="208"/>
        <end position="229"/>
    </location>
</feature>
<reference evidence="4 5" key="1">
    <citation type="submission" date="2017-12" db="EMBL/GenBank/DDBJ databases">
        <title>Genome Sequence of the Amphotericin B-resistant Candida duobushaemulonii strain, B09383.</title>
        <authorList>
            <person name="Chow N.A."/>
            <person name="Gade L."/>
            <person name="Batra D."/>
            <person name="Rowe L.A."/>
            <person name="Loparev V.N."/>
            <person name="Litvintseva A.P."/>
        </authorList>
    </citation>
    <scope>NUCLEOTIDE SEQUENCE [LARGE SCALE GENOMIC DNA]</scope>
    <source>
        <strain evidence="4 5">B09383</strain>
    </source>
</reference>
<feature type="region of interest" description="Disordered" evidence="1">
    <location>
        <begin position="604"/>
        <end position="675"/>
    </location>
</feature>
<dbReference type="GO" id="GO:0003723">
    <property type="term" value="F:RNA binding"/>
    <property type="evidence" value="ECO:0007669"/>
    <property type="project" value="TreeGrafter"/>
</dbReference>
<dbReference type="PROSITE" id="PS50076">
    <property type="entry name" value="DNAJ_2"/>
    <property type="match status" value="1"/>
</dbReference>
<dbReference type="RefSeq" id="XP_025338343.1">
    <property type="nucleotide sequence ID" value="XM_025478870.1"/>
</dbReference>
<dbReference type="Proteomes" id="UP000244406">
    <property type="component" value="Unassembled WGS sequence"/>
</dbReference>
<dbReference type="Gene3D" id="1.10.287.110">
    <property type="entry name" value="DnaJ domain"/>
    <property type="match status" value="1"/>
</dbReference>
<dbReference type="GeneID" id="37000290"/>
<dbReference type="InterPro" id="IPR036869">
    <property type="entry name" value="J_dom_sf"/>
</dbReference>
<dbReference type="InterPro" id="IPR001623">
    <property type="entry name" value="DnaJ_domain"/>
</dbReference>